<dbReference type="Proteomes" id="UP001281410">
    <property type="component" value="Unassembled WGS sequence"/>
</dbReference>
<keyword evidence="2" id="KW-1185">Reference proteome</keyword>
<gene>
    <name evidence="1" type="ORF">Dsin_027125</name>
</gene>
<protein>
    <submittedName>
        <fullName evidence="1">Uncharacterized protein</fullName>
    </submittedName>
</protein>
<dbReference type="AlphaFoldDB" id="A0AAD9ZYW8"/>
<evidence type="ECO:0000313" key="2">
    <source>
        <dbReference type="Proteomes" id="UP001281410"/>
    </source>
</evidence>
<proteinExistence type="predicted"/>
<evidence type="ECO:0000313" key="1">
    <source>
        <dbReference type="EMBL" id="KAK3195815.1"/>
    </source>
</evidence>
<comment type="caution">
    <text evidence="1">The sequence shown here is derived from an EMBL/GenBank/DDBJ whole genome shotgun (WGS) entry which is preliminary data.</text>
</comment>
<dbReference type="EMBL" id="JANJYJ010000008">
    <property type="protein sequence ID" value="KAK3195815.1"/>
    <property type="molecule type" value="Genomic_DNA"/>
</dbReference>
<sequence length="93" mass="10646">MKRYCSPSSTRWWPPPFLARSQTAAIHRSSRQSFVFQSHRRSPQLRPHLDTAASSFGVGWLRAVLLPDPAVFRLRRRSSHPDGSFQMRSPAAD</sequence>
<reference evidence="1" key="1">
    <citation type="journal article" date="2023" name="Plant J.">
        <title>Genome sequences and population genomics provide insights into the demographic history, inbreeding, and mutation load of two 'living fossil' tree species of Dipteronia.</title>
        <authorList>
            <person name="Feng Y."/>
            <person name="Comes H.P."/>
            <person name="Chen J."/>
            <person name="Zhu S."/>
            <person name="Lu R."/>
            <person name="Zhang X."/>
            <person name="Li P."/>
            <person name="Qiu J."/>
            <person name="Olsen K.M."/>
            <person name="Qiu Y."/>
        </authorList>
    </citation>
    <scope>NUCLEOTIDE SEQUENCE</scope>
    <source>
        <strain evidence="1">NBL</strain>
    </source>
</reference>
<name>A0AAD9ZYW8_9ROSI</name>
<organism evidence="1 2">
    <name type="scientific">Dipteronia sinensis</name>
    <dbReference type="NCBI Taxonomy" id="43782"/>
    <lineage>
        <taxon>Eukaryota</taxon>
        <taxon>Viridiplantae</taxon>
        <taxon>Streptophyta</taxon>
        <taxon>Embryophyta</taxon>
        <taxon>Tracheophyta</taxon>
        <taxon>Spermatophyta</taxon>
        <taxon>Magnoliopsida</taxon>
        <taxon>eudicotyledons</taxon>
        <taxon>Gunneridae</taxon>
        <taxon>Pentapetalae</taxon>
        <taxon>rosids</taxon>
        <taxon>malvids</taxon>
        <taxon>Sapindales</taxon>
        <taxon>Sapindaceae</taxon>
        <taxon>Hippocastanoideae</taxon>
        <taxon>Acereae</taxon>
        <taxon>Dipteronia</taxon>
    </lineage>
</organism>
<accession>A0AAD9ZYW8</accession>